<keyword evidence="2" id="KW-1185">Reference proteome</keyword>
<gene>
    <name evidence="1" type="ORF">CAAN4_E11540</name>
</gene>
<name>A0ABP0ED75_9ASCO</name>
<reference evidence="1 2" key="1">
    <citation type="submission" date="2024-01" db="EMBL/GenBank/DDBJ databases">
        <authorList>
            <consortium name="Genoscope - CEA"/>
            <person name="William W."/>
        </authorList>
    </citation>
    <scope>NUCLEOTIDE SEQUENCE [LARGE SCALE GENOMIC DNA]</scope>
    <source>
        <strain evidence="1 2">29B2s-10</strain>
    </source>
</reference>
<protein>
    <submittedName>
        <fullName evidence="1">Uncharacterized protein</fullName>
    </submittedName>
</protein>
<evidence type="ECO:0000313" key="1">
    <source>
        <dbReference type="EMBL" id="CAK7908726.1"/>
    </source>
</evidence>
<accession>A0ABP0ED75</accession>
<proteinExistence type="predicted"/>
<dbReference type="EMBL" id="OZ004257">
    <property type="protein sequence ID" value="CAK7908726.1"/>
    <property type="molecule type" value="Genomic_DNA"/>
</dbReference>
<dbReference type="Proteomes" id="UP001497600">
    <property type="component" value="Chromosome E"/>
</dbReference>
<organism evidence="1 2">
    <name type="scientific">[Candida] anglica</name>
    <dbReference type="NCBI Taxonomy" id="148631"/>
    <lineage>
        <taxon>Eukaryota</taxon>
        <taxon>Fungi</taxon>
        <taxon>Dikarya</taxon>
        <taxon>Ascomycota</taxon>
        <taxon>Saccharomycotina</taxon>
        <taxon>Pichiomycetes</taxon>
        <taxon>Debaryomycetaceae</taxon>
        <taxon>Kurtzmaniella</taxon>
    </lineage>
</organism>
<sequence length="491" mass="55174">MESWEQVLCALVIAAAIDWAYRWYLDTSRDVNAVYLQQQSTIGSTRKSEESAIYTSSKLHQGLRGGLEIRYDHYKIRSGNMRDVWELLINQTRRTGQDSKWFRTSNWSITVGQLNSAMKTLGEQLTANSISVVNFVKDDLFQSPESLVVLIACLTHQVTVHFIDLNEINDDISYDSTKQVVGEFPIIFSEKSSSLEFKNVYEKKFDEGVAIKVTTKKGRFITRSTFTQANFTSALASFLKHLPEDHALTSSDSLELIHENGLEVNSILTMLATCITNTTLCINKETTEKPTILKLSDQKFVEFADENLKPSSTSFPYSISLKRSINLLSQGIFSPIFPRIIKSNSKFSELRLIYITHELGSPMLITPAELNKWRALSGARIVVEHIHPGVVGSVLVTDFYDYRNLELSPTKISGYGGISQSLEIKLINEDKKSGYDGTYGQIYVRGYIIGTTEKQVVGLPQGPQHNQPNEGFMPLGLSGKWGNDGCLYVNR</sequence>
<evidence type="ECO:0000313" key="2">
    <source>
        <dbReference type="Proteomes" id="UP001497600"/>
    </source>
</evidence>